<dbReference type="Gene3D" id="3.90.70.50">
    <property type="entry name" value="Peptidase C10, streptopain"/>
    <property type="match status" value="1"/>
</dbReference>
<dbReference type="GO" id="GO:0008234">
    <property type="term" value="F:cysteine-type peptidase activity"/>
    <property type="evidence" value="ECO:0007669"/>
    <property type="project" value="UniProtKB-KW"/>
</dbReference>
<dbReference type="EMBL" id="AMCI01004422">
    <property type="protein sequence ID" value="EJW98113.1"/>
    <property type="molecule type" value="Genomic_DNA"/>
</dbReference>
<dbReference type="InterPro" id="IPR044934">
    <property type="entry name" value="Streptopain_sf"/>
</dbReference>
<gene>
    <name evidence="1" type="ORF">EVA_13784</name>
</gene>
<proteinExistence type="predicted"/>
<comment type="caution">
    <text evidence="1">The sequence shown here is derived from an EMBL/GenBank/DDBJ whole genome shotgun (WGS) entry which is preliminary data.</text>
</comment>
<dbReference type="AlphaFoldDB" id="J9FUD2"/>
<dbReference type="PRINTS" id="PR00797">
    <property type="entry name" value="STREPTOPAIN"/>
</dbReference>
<dbReference type="InterPro" id="IPR000200">
    <property type="entry name" value="Peptidase_C10"/>
</dbReference>
<dbReference type="SUPFAM" id="SSF54001">
    <property type="entry name" value="Cysteine proteinases"/>
    <property type="match status" value="1"/>
</dbReference>
<sequence>MGGRKPTERNLALFTKGFTPDYSAHLFYSTAFLYMRFYLFLFFALFLSGSACASPIDMAEAHKVARRWWQLREQRTPVSLQLYATMPTGYVFGHANEFVVVATDNCLPEILGYGTTHRSPSILSPTTRSTEANLPPALRALLAAPIKLRATGNRTYPPEGALWQKVAPLLTTTRHQYAPYNAACPYWTDADGKVSEQRCIVGCVATAMEQILTYYRRTYTLCDTLQGWKTEHYTIEDVLPGKTVDSRLIRDHYELTETGTPEVDAVARLSYYLGVAAHMNWGLESSGANTSRLAEPLRRAFGLKYVHYLDSYRYEPTAFWNFLAQEIQHRRPVYYAGSIMQTGGHAFVLDGLDERGMFHVNWGYDGQFNGYFRLDVLAHPVPEANREDFVESGFFCNQEALVVCPDSVTDASLPDTLHRTGREVVIESLTPLCSPQANCYTPLQLVLHNTSDQSLTTPFALLLNVPTDTALTQQGTWLNYTGRTLRAHKRDTVIVHTLFPRSGAHLLSVSPDGEQLTFSLPIDIGNRGTKDVISEQPQVSFLDPHTAVITQRYANRHANERAAETFIYDLLDDSTGLSTRINHYLYLAPQTDTTETVRFSALRPGASYAFRLRKSWGVVQTLSFQMPSTSDINSVMMENPTEVQWFTLDGRNISKPHERGVYLRREHGDTRKIYIK</sequence>
<dbReference type="InterPro" id="IPR038765">
    <property type="entry name" value="Papain-like_cys_pep_sf"/>
</dbReference>
<evidence type="ECO:0000313" key="1">
    <source>
        <dbReference type="EMBL" id="EJW98113.1"/>
    </source>
</evidence>
<organism evidence="1">
    <name type="scientific">gut metagenome</name>
    <dbReference type="NCBI Taxonomy" id="749906"/>
    <lineage>
        <taxon>unclassified sequences</taxon>
        <taxon>metagenomes</taxon>
        <taxon>organismal metagenomes</taxon>
    </lineage>
</organism>
<protein>
    <submittedName>
        <fullName evidence="1">Peptidase C10 family protein</fullName>
    </submittedName>
</protein>
<dbReference type="GO" id="GO:0006508">
    <property type="term" value="P:proteolysis"/>
    <property type="evidence" value="ECO:0007669"/>
    <property type="project" value="UniProtKB-KW"/>
</dbReference>
<name>J9FUD2_9ZZZZ</name>
<accession>J9FUD2</accession>
<reference evidence="1" key="1">
    <citation type="journal article" date="2012" name="PLoS ONE">
        <title>Gene sets for utilization of primary and secondary nutrition supplies in the distal gut of endangered iberian lynx.</title>
        <authorList>
            <person name="Alcaide M."/>
            <person name="Messina E."/>
            <person name="Richter M."/>
            <person name="Bargiela R."/>
            <person name="Peplies J."/>
            <person name="Huws S.A."/>
            <person name="Newbold C.J."/>
            <person name="Golyshin P.N."/>
            <person name="Simon M.A."/>
            <person name="Lopez G."/>
            <person name="Yakimov M.M."/>
            <person name="Ferrer M."/>
        </authorList>
    </citation>
    <scope>NUCLEOTIDE SEQUENCE</scope>
</reference>
<dbReference type="Pfam" id="PF01640">
    <property type="entry name" value="Peptidase_C10"/>
    <property type="match status" value="1"/>
</dbReference>